<accession>A0A0K0G0C8</accession>
<organism evidence="2 3">
    <name type="scientific">Strongyloides venezuelensis</name>
    <name type="common">Threadworm</name>
    <dbReference type="NCBI Taxonomy" id="75913"/>
    <lineage>
        <taxon>Eukaryota</taxon>
        <taxon>Metazoa</taxon>
        <taxon>Ecdysozoa</taxon>
        <taxon>Nematoda</taxon>
        <taxon>Chromadorea</taxon>
        <taxon>Rhabditida</taxon>
        <taxon>Tylenchina</taxon>
        <taxon>Panagrolaimomorpha</taxon>
        <taxon>Strongyloidoidea</taxon>
        <taxon>Strongyloididae</taxon>
        <taxon>Strongyloides</taxon>
    </lineage>
</organism>
<proteinExistence type="predicted"/>
<keyword evidence="2" id="KW-1185">Reference proteome</keyword>
<keyword evidence="1" id="KW-0732">Signal</keyword>
<dbReference type="PANTHER" id="PTHR12959">
    <property type="entry name" value="GPI TRANSAMIDASE COMPONENT PIG-T-RELATED"/>
    <property type="match status" value="1"/>
</dbReference>
<dbReference type="GO" id="GO:0042765">
    <property type="term" value="C:GPI-anchor transamidase complex"/>
    <property type="evidence" value="ECO:0007669"/>
    <property type="project" value="InterPro"/>
</dbReference>
<name>A0A0K0G0C8_STRVS</name>
<evidence type="ECO:0000256" key="1">
    <source>
        <dbReference type="SAM" id="SignalP"/>
    </source>
</evidence>
<protein>
    <submittedName>
        <fullName evidence="3">GPI transamidase component PIG-T (inferred by orthology to a human protein)</fullName>
    </submittedName>
</protein>
<dbReference type="Pfam" id="PF04113">
    <property type="entry name" value="Gpi16"/>
    <property type="match status" value="2"/>
</dbReference>
<reference evidence="2" key="1">
    <citation type="submission" date="2014-07" db="EMBL/GenBank/DDBJ databases">
        <authorList>
            <person name="Martin A.A"/>
            <person name="De Silva N."/>
        </authorList>
    </citation>
    <scope>NUCLEOTIDE SEQUENCE</scope>
</reference>
<evidence type="ECO:0000313" key="2">
    <source>
        <dbReference type="Proteomes" id="UP000035680"/>
    </source>
</evidence>
<reference evidence="3" key="2">
    <citation type="submission" date="2015-08" db="UniProtKB">
        <authorList>
            <consortium name="WormBaseParasite"/>
        </authorList>
    </citation>
    <scope>IDENTIFICATION</scope>
</reference>
<feature type="signal peptide" evidence="1">
    <location>
        <begin position="1"/>
        <end position="20"/>
    </location>
</feature>
<dbReference type="AlphaFoldDB" id="A0A0K0G0C8"/>
<dbReference type="PANTHER" id="PTHR12959:SF11">
    <property type="entry name" value="GPI TRANSAMIDASE COMPONENT PIG-T"/>
    <property type="match status" value="1"/>
</dbReference>
<dbReference type="InterPro" id="IPR007245">
    <property type="entry name" value="PIG-T"/>
</dbReference>
<dbReference type="Proteomes" id="UP000035680">
    <property type="component" value="Unassembled WGS sequence"/>
</dbReference>
<evidence type="ECO:0000313" key="3">
    <source>
        <dbReference type="WBParaSite" id="SVE_1816300.1"/>
    </source>
</evidence>
<dbReference type="STRING" id="75913.A0A0K0G0C8"/>
<sequence>MYYLNYIYISIILLISFVRTEILHDQTTSDDFKEALFITKLKNQRTFAQFDFTIKAGNISSRTYDLFPRTIAEIVEKHALDYLSFSLAFSNWLSNDWGYQPQPENPVGASLKVSFQNESYHDDAWTNLINSLSGIFCGSWHNSATYYTITIDKLYKEAVFPEESVCTENFSPFLKLLPCKGVAGIASLMNTELFYAAAFNSINLNFNRTTGNLKIMVNFVGSKDKGIRNFDFESLFGKSLSSYSCELASSSKIYIEMFDGMKLSVTSDNVLEKFGRKFAVYNLLEASFSSISGLYENPSIKPRERLSYPPLVTIHSSTSHVGEQSGSIITKIRNNHSDKINVVLSQSIQWYIKVFLHTLTFQCDGNDVPFKFQRVIQSKIRDRPYYFELSTTLPSGSLCILKFNYGLHFLKTSEYPPDAEKGRVIEGIKIDLLLPSDVYFSNATYINMEEIDNNSEYIKFSIYGHPISIQLPLPDFSMPFNVICMVCTVMFNFYGSFHALSTKVIFKPTGSSSEQPVLRRMIIRLFNRIRNLFGRKTITIETEKLKTE</sequence>
<feature type="chain" id="PRO_5005330593" evidence="1">
    <location>
        <begin position="21"/>
        <end position="548"/>
    </location>
</feature>
<dbReference type="GO" id="GO:0016255">
    <property type="term" value="P:attachment of GPI anchor to protein"/>
    <property type="evidence" value="ECO:0007669"/>
    <property type="project" value="InterPro"/>
</dbReference>
<dbReference type="WBParaSite" id="SVE_1816300.1">
    <property type="protein sequence ID" value="SVE_1816300.1"/>
    <property type="gene ID" value="SVE_1816300"/>
</dbReference>